<feature type="compositionally biased region" description="Low complexity" evidence="1">
    <location>
        <begin position="270"/>
        <end position="279"/>
    </location>
</feature>
<organism evidence="3 4">
    <name type="scientific">Streptomyces flavidovirens</name>
    <dbReference type="NCBI Taxonomy" id="67298"/>
    <lineage>
        <taxon>Bacteria</taxon>
        <taxon>Bacillati</taxon>
        <taxon>Actinomycetota</taxon>
        <taxon>Actinomycetes</taxon>
        <taxon>Kitasatosporales</taxon>
        <taxon>Streptomycetaceae</taxon>
        <taxon>Streptomyces</taxon>
    </lineage>
</organism>
<keyword evidence="4" id="KW-1185">Reference proteome</keyword>
<dbReference type="Proteomes" id="UP001601976">
    <property type="component" value="Unassembled WGS sequence"/>
</dbReference>
<feature type="compositionally biased region" description="Gly residues" evidence="1">
    <location>
        <begin position="201"/>
        <end position="217"/>
    </location>
</feature>
<evidence type="ECO:0000256" key="2">
    <source>
        <dbReference type="SAM" id="Phobius"/>
    </source>
</evidence>
<feature type="transmembrane region" description="Helical" evidence="2">
    <location>
        <begin position="92"/>
        <end position="116"/>
    </location>
</feature>
<keyword evidence="2" id="KW-0812">Transmembrane</keyword>
<protein>
    <submittedName>
        <fullName evidence="3">Type IV secretory system conjugative DNA transfer family protein</fullName>
    </submittedName>
</protein>
<feature type="compositionally biased region" description="Gly residues" evidence="1">
    <location>
        <begin position="249"/>
        <end position="259"/>
    </location>
</feature>
<evidence type="ECO:0000313" key="3">
    <source>
        <dbReference type="EMBL" id="MFF3340960.1"/>
    </source>
</evidence>
<gene>
    <name evidence="3" type="ORF">ACFYWW_19825</name>
</gene>
<name>A0ABW6RHF2_9ACTN</name>
<reference evidence="3 4" key="1">
    <citation type="submission" date="2024-10" db="EMBL/GenBank/DDBJ databases">
        <title>The Natural Products Discovery Center: Release of the First 8490 Sequenced Strains for Exploring Actinobacteria Biosynthetic Diversity.</title>
        <authorList>
            <person name="Kalkreuter E."/>
            <person name="Kautsar S.A."/>
            <person name="Yang D."/>
            <person name="Bader C.D."/>
            <person name="Teijaro C.N."/>
            <person name="Fluegel L."/>
            <person name="Davis C.M."/>
            <person name="Simpson J.R."/>
            <person name="Lauterbach L."/>
            <person name="Steele A.D."/>
            <person name="Gui C."/>
            <person name="Meng S."/>
            <person name="Li G."/>
            <person name="Viehrig K."/>
            <person name="Ye F."/>
            <person name="Su P."/>
            <person name="Kiefer A.F."/>
            <person name="Nichols A."/>
            <person name="Cepeda A.J."/>
            <person name="Yan W."/>
            <person name="Fan B."/>
            <person name="Jiang Y."/>
            <person name="Adhikari A."/>
            <person name="Zheng C.-J."/>
            <person name="Schuster L."/>
            <person name="Cowan T.M."/>
            <person name="Smanski M.J."/>
            <person name="Chevrette M.G."/>
            <person name="De Carvalho L.P.S."/>
            <person name="Shen B."/>
        </authorList>
    </citation>
    <scope>NUCLEOTIDE SEQUENCE [LARGE SCALE GENOMIC DNA]</scope>
    <source>
        <strain evidence="3 4">NPDC003029</strain>
    </source>
</reference>
<sequence length="691" mass="69470">MRHNDERQGYARQGERGVPDSLLVGLLAFLLGLTILAWLATGLAGLFTHGAWPDGVTFARTPLALRRLMGAPHDIPAAWPDTPADQLSGYGLFWGLLIGELMVLCVLTIFVLGILARLKAQRETTRAAARATKGTAPDHAFRPHTHAGADAGPDHGPGGPPHTGAGAGLNAAGGGPGANYGYGGLPHAGAGAGLNAAGSGPGPDYGHGGPPHAGAGAGLNAAGSGPGPDYGHGGPPHAGAGAGLNAAGGSPGPGYGHGGPPHPGPGAGPLAGEATGAAYQPGALPHAGAGAGAGADHGLSAAGATAAVGYGSGAGSAAHGASAGVGPYLPGSDTSPQHGAASDAVGARTPTPASHAPASPHLQQPATAAFATPEVPAPRTPRLLYGSPEVRRPTAVQAVLDAEGAALVVTSDPTVWAETKDARAKLGPVLVYDPGHLCDTPARLHWSPTAGCDRADIAAARAVALLAPIRPQARLDAAMADTAETLLSGWLHAAAVDGRPFRQVHRWAQGHSAHEPVRILRTHPKASSGAAGLLESALTAYPERREIAQELTARALAALSSIHIREACTPNRTDSVTLESFAGEGGTLYVVGEAIEDPKSRPGAMPLLTALTSSVVEHGRRMAARSSDGRLDPPMTFVLDDVAAVAPLPQLPELLSTGQDQGLPTLVLLRSQEQGRARWPDHQLTTGQTEP</sequence>
<dbReference type="InterPro" id="IPR027417">
    <property type="entry name" value="P-loop_NTPase"/>
</dbReference>
<comment type="caution">
    <text evidence="3">The sequence shown here is derived from an EMBL/GenBank/DDBJ whole genome shotgun (WGS) entry which is preliminary data.</text>
</comment>
<feature type="compositionally biased region" description="Gly residues" evidence="1">
    <location>
        <begin position="224"/>
        <end position="242"/>
    </location>
</feature>
<proteinExistence type="predicted"/>
<feature type="compositionally biased region" description="Low complexity" evidence="1">
    <location>
        <begin position="347"/>
        <end position="361"/>
    </location>
</feature>
<keyword evidence="2" id="KW-0472">Membrane</keyword>
<dbReference type="CDD" id="cd01127">
    <property type="entry name" value="TrwB_TraG_TraD_VirD4"/>
    <property type="match status" value="1"/>
</dbReference>
<dbReference type="EMBL" id="JBIAPK010000005">
    <property type="protein sequence ID" value="MFF3340960.1"/>
    <property type="molecule type" value="Genomic_DNA"/>
</dbReference>
<evidence type="ECO:0000256" key="1">
    <source>
        <dbReference type="SAM" id="MobiDB-lite"/>
    </source>
</evidence>
<accession>A0ABW6RHF2</accession>
<feature type="region of interest" description="Disordered" evidence="1">
    <location>
        <begin position="128"/>
        <end position="170"/>
    </location>
</feature>
<evidence type="ECO:0000313" key="4">
    <source>
        <dbReference type="Proteomes" id="UP001601976"/>
    </source>
</evidence>
<feature type="transmembrane region" description="Helical" evidence="2">
    <location>
        <begin position="21"/>
        <end position="47"/>
    </location>
</feature>
<dbReference type="RefSeq" id="WP_387896278.1">
    <property type="nucleotide sequence ID" value="NZ_JBIAPK010000005.1"/>
</dbReference>
<keyword evidence="2" id="KW-1133">Transmembrane helix</keyword>
<feature type="region of interest" description="Disordered" evidence="1">
    <location>
        <begin position="201"/>
        <end position="279"/>
    </location>
</feature>
<dbReference type="SUPFAM" id="SSF52540">
    <property type="entry name" value="P-loop containing nucleoside triphosphate hydrolases"/>
    <property type="match status" value="1"/>
</dbReference>
<feature type="region of interest" description="Disordered" evidence="1">
    <location>
        <begin position="328"/>
        <end position="366"/>
    </location>
</feature>